<reference evidence="10" key="1">
    <citation type="journal article" date="2001" name="Syst. Biol.">
        <title>Phylogenetic relationships of fig wasps pollinating functionally dioecious Ficus based on mitochondrial DNA sequences and morphology.</title>
        <authorList>
            <person name="Weiblen G.D."/>
        </authorList>
    </citation>
    <scope>NUCLEOTIDE SEQUENCE</scope>
    <source>
        <strain evidence="10">GW1084</strain>
    </source>
</reference>
<feature type="domain" description="Cytochrome oxidase subunit II transmembrane region profile" evidence="9">
    <location>
        <begin position="1"/>
        <end position="91"/>
    </location>
</feature>
<feature type="transmembrane region" description="Helical" evidence="8">
    <location>
        <begin position="63"/>
        <end position="85"/>
    </location>
</feature>
<evidence type="ECO:0000256" key="4">
    <source>
        <dbReference type="ARBA" id="ARBA00022692"/>
    </source>
</evidence>
<feature type="non-terminal residue" evidence="10">
    <location>
        <position position="91"/>
    </location>
</feature>
<comment type="similarity">
    <text evidence="2">Belongs to the cytochrome c oxidase subunit 2 family.</text>
</comment>
<dbReference type="PRINTS" id="PR01166">
    <property type="entry name" value="CYCOXIDASEII"/>
</dbReference>
<keyword evidence="10" id="KW-0496">Mitochondrion</keyword>
<comment type="subcellular location">
    <subcellularLocation>
        <location evidence="1">Membrane</location>
        <topology evidence="1">Multi-pass membrane protein</topology>
    </subcellularLocation>
</comment>
<comment type="catalytic activity">
    <reaction evidence="7">
        <text>4 Fe(II)-[cytochrome c] + O2 + 8 H(+)(in) = 4 Fe(III)-[cytochrome c] + 2 H2O + 4 H(+)(out)</text>
        <dbReference type="Rhea" id="RHEA:11436"/>
        <dbReference type="Rhea" id="RHEA-COMP:10350"/>
        <dbReference type="Rhea" id="RHEA-COMP:14399"/>
        <dbReference type="ChEBI" id="CHEBI:15377"/>
        <dbReference type="ChEBI" id="CHEBI:15378"/>
        <dbReference type="ChEBI" id="CHEBI:15379"/>
        <dbReference type="ChEBI" id="CHEBI:29033"/>
        <dbReference type="ChEBI" id="CHEBI:29034"/>
        <dbReference type="EC" id="7.1.1.9"/>
    </reaction>
    <physiologicalReaction direction="left-to-right" evidence="7">
        <dbReference type="Rhea" id="RHEA:11437"/>
    </physiologicalReaction>
</comment>
<evidence type="ECO:0000256" key="8">
    <source>
        <dbReference type="SAM" id="Phobius"/>
    </source>
</evidence>
<dbReference type="GO" id="GO:0004129">
    <property type="term" value="F:cytochrome-c oxidase activity"/>
    <property type="evidence" value="ECO:0007669"/>
    <property type="project" value="UniProtKB-EC"/>
</dbReference>
<keyword evidence="8" id="KW-1133">Transmembrane helix</keyword>
<keyword evidence="4 8" id="KW-0812">Transmembrane</keyword>
<dbReference type="GO" id="GO:0022900">
    <property type="term" value="P:electron transport chain"/>
    <property type="evidence" value="ECO:0007669"/>
    <property type="project" value="InterPro"/>
</dbReference>
<evidence type="ECO:0000256" key="2">
    <source>
        <dbReference type="ARBA" id="ARBA00007866"/>
    </source>
</evidence>
<dbReference type="AlphaFoldDB" id="Q9B940"/>
<evidence type="ECO:0000259" key="9">
    <source>
        <dbReference type="PROSITE" id="PS50999"/>
    </source>
</evidence>
<evidence type="ECO:0000256" key="5">
    <source>
        <dbReference type="ARBA" id="ARBA00023136"/>
    </source>
</evidence>
<evidence type="ECO:0000256" key="6">
    <source>
        <dbReference type="ARBA" id="ARBA00031389"/>
    </source>
</evidence>
<protein>
    <recommendedName>
        <fullName evidence="3">Cytochrome c oxidase subunit 2</fullName>
    </recommendedName>
    <alternativeName>
        <fullName evidence="6">Cytochrome c oxidase polypeptide II</fullName>
    </alternativeName>
</protein>
<sequence>MSISSPVLWTDQATHSNEIMDLFHDLNMTVCLLIFSSVMYFAIYVIINKGYDYNYLHSEFLEALWLVLPVIAMTFLTFPSLYLLYMVDTEA</sequence>
<evidence type="ECO:0000313" key="10">
    <source>
        <dbReference type="EMBL" id="AAK00097.1"/>
    </source>
</evidence>
<dbReference type="EMBL" id="AF200396">
    <property type="protein sequence ID" value="AAK00097.1"/>
    <property type="molecule type" value="Genomic_DNA"/>
</dbReference>
<accession>Q9B940</accession>
<name>Q9B940_9HYME</name>
<feature type="transmembrane region" description="Helical" evidence="8">
    <location>
        <begin position="26"/>
        <end position="47"/>
    </location>
</feature>
<organism evidence="10">
    <name type="scientific">Dolichoris vasculosae</name>
    <dbReference type="NCBI Taxonomy" id="130022"/>
    <lineage>
        <taxon>Eukaryota</taxon>
        <taxon>Metazoa</taxon>
        <taxon>Ecdysozoa</taxon>
        <taxon>Arthropoda</taxon>
        <taxon>Hexapoda</taxon>
        <taxon>Insecta</taxon>
        <taxon>Pterygota</taxon>
        <taxon>Neoptera</taxon>
        <taxon>Endopterygota</taxon>
        <taxon>Hymenoptera</taxon>
        <taxon>Apocrita</taxon>
        <taxon>Proctotrupomorpha</taxon>
        <taxon>Chalcidoidea</taxon>
        <taxon>Agaonidae</taxon>
        <taxon>Agaoninae</taxon>
        <taxon>Dolichoris</taxon>
    </lineage>
</organism>
<keyword evidence="5 8" id="KW-0472">Membrane</keyword>
<evidence type="ECO:0000256" key="3">
    <source>
        <dbReference type="ARBA" id="ARBA00015946"/>
    </source>
</evidence>
<dbReference type="Gene3D" id="1.10.287.90">
    <property type="match status" value="1"/>
</dbReference>
<proteinExistence type="inferred from homology"/>
<dbReference type="PROSITE" id="PS50999">
    <property type="entry name" value="COX2_TM"/>
    <property type="match status" value="1"/>
</dbReference>
<dbReference type="Pfam" id="PF02790">
    <property type="entry name" value="COX2_TM"/>
    <property type="match status" value="1"/>
</dbReference>
<dbReference type="InterPro" id="IPR011759">
    <property type="entry name" value="Cyt_c_oxidase_su2_TM_dom"/>
</dbReference>
<dbReference type="SUPFAM" id="SSF81464">
    <property type="entry name" value="Cytochrome c oxidase subunit II-like, transmembrane region"/>
    <property type="match status" value="1"/>
</dbReference>
<evidence type="ECO:0000256" key="1">
    <source>
        <dbReference type="ARBA" id="ARBA00004141"/>
    </source>
</evidence>
<evidence type="ECO:0000256" key="7">
    <source>
        <dbReference type="ARBA" id="ARBA00049512"/>
    </source>
</evidence>
<geneLocation type="mitochondrion" evidence="10"/>
<dbReference type="InterPro" id="IPR036257">
    <property type="entry name" value="Cyt_c_oxidase_su2_TM_sf"/>
</dbReference>
<dbReference type="GO" id="GO:0016020">
    <property type="term" value="C:membrane"/>
    <property type="evidence" value="ECO:0007669"/>
    <property type="project" value="UniProtKB-SubCell"/>
</dbReference>